<protein>
    <submittedName>
        <fullName evidence="2">Transmembrane protein, putative</fullName>
    </submittedName>
</protein>
<feature type="transmembrane region" description="Helical" evidence="1">
    <location>
        <begin position="251"/>
        <end position="270"/>
    </location>
</feature>
<dbReference type="EMBL" id="GG662474">
    <property type="protein sequence ID" value="EAS03469.1"/>
    <property type="molecule type" value="Genomic_DNA"/>
</dbReference>
<dbReference type="KEGG" id="tet:TTHERM_00243850"/>
<name>Q246B4_TETTS</name>
<proteinExistence type="predicted"/>
<sequence length="576" mass="68742">MKGEQELTSEGDNQPAEVEKNQYIFHHKGEDPNFKYYFSSDIESYSSEHKDQSFIDHNKEVIRNPLLFIIAFVIQYFTYIVYIAFIPFIAFKDVVFEGRVDFIKERIWSWFSLWAIAYLVLTYFWFPLKSEEMHYLLEDEIYFIFTTFLVFSYLRAVDVQSSGSFKEQFIRIINVNQNVCQLVYFNCYRDSISTQLDYNSNVEFQRQSQFSAIATHYTLMGVKKIKNNLNIPIKNMVHQFSNYLPPNSKHFFILFAILALKAWFILLYVLKKSSLQLDNFRSIFDFLLIMFVYVYIAFNLNRALGNNDLRKKILQIERLNDLIDFQNLNLKNYKKKLDVTCPISFETWDVARKFILNHKRSYLQVLEISYLTLFFYYLFVIVVCLSAYFDLDWLIPKGSALLKPVAVIINTFNFVFLSVIFMIRFNVGSEYNYSFQRLLQNVSYLQNIASDLNTMYPVFFLQDPSSINKEYRLSAYGLVTKRIKLSCSFYIASQIFYKYKVFTSKDKQELRRMLIQTMVHTLDRIKESIQLDQHMFKYKFINFLEIQNHDFIFTLCLGLVPILPKIIPTFISFYRD</sequence>
<organism evidence="2 3">
    <name type="scientific">Tetrahymena thermophila (strain SB210)</name>
    <dbReference type="NCBI Taxonomy" id="312017"/>
    <lineage>
        <taxon>Eukaryota</taxon>
        <taxon>Sar</taxon>
        <taxon>Alveolata</taxon>
        <taxon>Ciliophora</taxon>
        <taxon>Intramacronucleata</taxon>
        <taxon>Oligohymenophorea</taxon>
        <taxon>Hymenostomatida</taxon>
        <taxon>Tetrahymenina</taxon>
        <taxon>Tetrahymenidae</taxon>
        <taxon>Tetrahymena</taxon>
    </lineage>
</organism>
<keyword evidence="1 2" id="KW-0812">Transmembrane</keyword>
<keyword evidence="1" id="KW-1133">Transmembrane helix</keyword>
<dbReference type="GeneID" id="7837382"/>
<dbReference type="AlphaFoldDB" id="Q246B4"/>
<keyword evidence="3" id="KW-1185">Reference proteome</keyword>
<accession>Q246B4</accession>
<feature type="transmembrane region" description="Helical" evidence="1">
    <location>
        <begin position="107"/>
        <end position="126"/>
    </location>
</feature>
<dbReference type="RefSeq" id="XP_001023714.1">
    <property type="nucleotide sequence ID" value="XM_001023714.1"/>
</dbReference>
<feature type="transmembrane region" description="Helical" evidence="1">
    <location>
        <begin position="282"/>
        <end position="301"/>
    </location>
</feature>
<evidence type="ECO:0000256" key="1">
    <source>
        <dbReference type="SAM" id="Phobius"/>
    </source>
</evidence>
<feature type="transmembrane region" description="Helical" evidence="1">
    <location>
        <begin position="401"/>
        <end position="423"/>
    </location>
</feature>
<gene>
    <name evidence="2" type="ORF">TTHERM_00243850</name>
</gene>
<feature type="transmembrane region" description="Helical" evidence="1">
    <location>
        <begin position="551"/>
        <end position="574"/>
    </location>
</feature>
<evidence type="ECO:0000313" key="3">
    <source>
        <dbReference type="Proteomes" id="UP000009168"/>
    </source>
</evidence>
<dbReference type="HOGENOM" id="CLU_030474_0_0_1"/>
<reference evidence="3" key="1">
    <citation type="journal article" date="2006" name="PLoS Biol.">
        <title>Macronuclear genome sequence of the ciliate Tetrahymena thermophila, a model eukaryote.</title>
        <authorList>
            <person name="Eisen J.A."/>
            <person name="Coyne R.S."/>
            <person name="Wu M."/>
            <person name="Wu D."/>
            <person name="Thiagarajan M."/>
            <person name="Wortman J.R."/>
            <person name="Badger J.H."/>
            <person name="Ren Q."/>
            <person name="Amedeo P."/>
            <person name="Jones K.M."/>
            <person name="Tallon L.J."/>
            <person name="Delcher A.L."/>
            <person name="Salzberg S.L."/>
            <person name="Silva J.C."/>
            <person name="Haas B.J."/>
            <person name="Majoros W.H."/>
            <person name="Farzad M."/>
            <person name="Carlton J.M."/>
            <person name="Smith R.K. Jr."/>
            <person name="Garg J."/>
            <person name="Pearlman R.E."/>
            <person name="Karrer K.M."/>
            <person name="Sun L."/>
            <person name="Manning G."/>
            <person name="Elde N.C."/>
            <person name="Turkewitz A.P."/>
            <person name="Asai D.J."/>
            <person name="Wilkes D.E."/>
            <person name="Wang Y."/>
            <person name="Cai H."/>
            <person name="Collins K."/>
            <person name="Stewart B.A."/>
            <person name="Lee S.R."/>
            <person name="Wilamowska K."/>
            <person name="Weinberg Z."/>
            <person name="Ruzzo W.L."/>
            <person name="Wloga D."/>
            <person name="Gaertig J."/>
            <person name="Frankel J."/>
            <person name="Tsao C.-C."/>
            <person name="Gorovsky M.A."/>
            <person name="Keeling P.J."/>
            <person name="Waller R.F."/>
            <person name="Patron N.J."/>
            <person name="Cherry J.M."/>
            <person name="Stover N.A."/>
            <person name="Krieger C.J."/>
            <person name="del Toro C."/>
            <person name="Ryder H.F."/>
            <person name="Williamson S.C."/>
            <person name="Barbeau R.A."/>
            <person name="Hamilton E.P."/>
            <person name="Orias E."/>
        </authorList>
    </citation>
    <scope>NUCLEOTIDE SEQUENCE [LARGE SCALE GENOMIC DNA]</scope>
    <source>
        <strain evidence="3">SB210</strain>
    </source>
</reference>
<keyword evidence="1" id="KW-0472">Membrane</keyword>
<dbReference type="Proteomes" id="UP000009168">
    <property type="component" value="Unassembled WGS sequence"/>
</dbReference>
<feature type="transmembrane region" description="Helical" evidence="1">
    <location>
        <begin position="368"/>
        <end position="389"/>
    </location>
</feature>
<dbReference type="InParanoid" id="Q246B4"/>
<feature type="transmembrane region" description="Helical" evidence="1">
    <location>
        <begin position="66"/>
        <end position="86"/>
    </location>
</feature>
<evidence type="ECO:0000313" key="2">
    <source>
        <dbReference type="EMBL" id="EAS03469.1"/>
    </source>
</evidence>